<keyword evidence="2" id="KW-1003">Cell membrane</keyword>
<keyword evidence="5 8" id="KW-0812">Transmembrane</keyword>
<comment type="caution">
    <text evidence="10">The sequence shown here is derived from an EMBL/GenBank/DDBJ whole genome shotgun (WGS) entry which is preliminary data.</text>
</comment>
<feature type="transmembrane region" description="Helical" evidence="8">
    <location>
        <begin position="285"/>
        <end position="303"/>
    </location>
</feature>
<feature type="transmembrane region" description="Helical" evidence="8">
    <location>
        <begin position="194"/>
        <end position="213"/>
    </location>
</feature>
<protein>
    <recommendedName>
        <fullName evidence="9">Glycosyltransferase RgtA/B/C/D-like domain-containing protein</fullName>
    </recommendedName>
</protein>
<sequence>MIIFAVPGALCIVVNLLGLERPPMWRDEAVTAGMAARPIGRIFTTLGSVDAVHGAYYLLMHQVVGLFGGSVTVLRLPSVIAAGCAAGLTALLGSRLAGARAGLFAGFLVAIAPAVTRYAQEARQYTITTALAVLATLLLVRAFDRGRGFRWYAVALVAVGAVHLFTLLLLLAHLVTVLALAAARPDGRRLLLRWALATAAAMLPVLCLASVAGGQTGQVDWIKPPDATEITIMIDRLAGTPGFLGISLAAILLCRSADAWRVALPWLVLPPLALTLYSVNEEPYYVFRYLLFCLPAGAILVGAGLARIRLLISLPALAVALGLALPVLTGLRDGDDRPDDLRLPAQVIAAERRPGDAIVFDHPNYRRIMGAYPAAYRGLKDPLLAARGDGLDGDQVPVTEYAARLEGLDRVFYVHSRSPDVVETVATDALLSASRRTWSRIGQWTFRGGTLYLFERRPLTLKSGLMREDWLKERDGWIEDRTVS</sequence>
<organism evidence="10 11">
    <name type="scientific">Actinocorallia longicatena</name>
    <dbReference type="NCBI Taxonomy" id="111803"/>
    <lineage>
        <taxon>Bacteria</taxon>
        <taxon>Bacillati</taxon>
        <taxon>Actinomycetota</taxon>
        <taxon>Actinomycetes</taxon>
        <taxon>Streptosporangiales</taxon>
        <taxon>Thermomonosporaceae</taxon>
        <taxon>Actinocorallia</taxon>
    </lineage>
</organism>
<feature type="transmembrane region" description="Helical" evidence="8">
    <location>
        <begin position="233"/>
        <end position="253"/>
    </location>
</feature>
<dbReference type="PANTHER" id="PTHR33908">
    <property type="entry name" value="MANNOSYLTRANSFERASE YKCB-RELATED"/>
    <property type="match status" value="1"/>
</dbReference>
<evidence type="ECO:0000256" key="2">
    <source>
        <dbReference type="ARBA" id="ARBA00022475"/>
    </source>
</evidence>
<evidence type="ECO:0000313" key="11">
    <source>
        <dbReference type="Proteomes" id="UP001501237"/>
    </source>
</evidence>
<keyword evidence="7 8" id="KW-0472">Membrane</keyword>
<feature type="transmembrane region" description="Helical" evidence="8">
    <location>
        <begin position="99"/>
        <end position="118"/>
    </location>
</feature>
<keyword evidence="11" id="KW-1185">Reference proteome</keyword>
<feature type="transmembrane region" description="Helical" evidence="8">
    <location>
        <begin position="72"/>
        <end position="93"/>
    </location>
</feature>
<reference evidence="11" key="1">
    <citation type="journal article" date="2019" name="Int. J. Syst. Evol. Microbiol.">
        <title>The Global Catalogue of Microorganisms (GCM) 10K type strain sequencing project: providing services to taxonomists for standard genome sequencing and annotation.</title>
        <authorList>
            <consortium name="The Broad Institute Genomics Platform"/>
            <consortium name="The Broad Institute Genome Sequencing Center for Infectious Disease"/>
            <person name="Wu L."/>
            <person name="Ma J."/>
        </authorList>
    </citation>
    <scope>NUCLEOTIDE SEQUENCE [LARGE SCALE GENOMIC DNA]</scope>
    <source>
        <strain evidence="11">JCM 9377</strain>
    </source>
</reference>
<evidence type="ECO:0000256" key="5">
    <source>
        <dbReference type="ARBA" id="ARBA00022692"/>
    </source>
</evidence>
<dbReference type="EMBL" id="BAAAUV010000036">
    <property type="protein sequence ID" value="GAA3238799.1"/>
    <property type="molecule type" value="Genomic_DNA"/>
</dbReference>
<evidence type="ECO:0000256" key="6">
    <source>
        <dbReference type="ARBA" id="ARBA00022989"/>
    </source>
</evidence>
<proteinExistence type="predicted"/>
<comment type="subcellular location">
    <subcellularLocation>
        <location evidence="1">Cell membrane</location>
        <topology evidence="1">Multi-pass membrane protein</topology>
    </subcellularLocation>
</comment>
<evidence type="ECO:0000256" key="4">
    <source>
        <dbReference type="ARBA" id="ARBA00022679"/>
    </source>
</evidence>
<feature type="transmembrane region" description="Helical" evidence="8">
    <location>
        <begin position="42"/>
        <end position="60"/>
    </location>
</feature>
<dbReference type="InterPro" id="IPR050297">
    <property type="entry name" value="LipidA_mod_glycosyltrf_83"/>
</dbReference>
<dbReference type="InterPro" id="IPR038731">
    <property type="entry name" value="RgtA/B/C-like"/>
</dbReference>
<keyword evidence="3" id="KW-0328">Glycosyltransferase</keyword>
<gene>
    <name evidence="10" type="ORF">GCM10010468_74550</name>
</gene>
<feature type="transmembrane region" description="Helical" evidence="8">
    <location>
        <begin position="125"/>
        <end position="143"/>
    </location>
</feature>
<keyword evidence="4" id="KW-0808">Transferase</keyword>
<dbReference type="Pfam" id="PF13231">
    <property type="entry name" value="PMT_2"/>
    <property type="match status" value="1"/>
</dbReference>
<name>A0ABP6QPV4_9ACTN</name>
<evidence type="ECO:0000256" key="1">
    <source>
        <dbReference type="ARBA" id="ARBA00004651"/>
    </source>
</evidence>
<keyword evidence="6 8" id="KW-1133">Transmembrane helix</keyword>
<feature type="domain" description="Glycosyltransferase RgtA/B/C/D-like" evidence="9">
    <location>
        <begin position="59"/>
        <end position="205"/>
    </location>
</feature>
<accession>A0ABP6QPV4</accession>
<evidence type="ECO:0000256" key="3">
    <source>
        <dbReference type="ARBA" id="ARBA00022676"/>
    </source>
</evidence>
<evidence type="ECO:0000256" key="8">
    <source>
        <dbReference type="SAM" id="Phobius"/>
    </source>
</evidence>
<dbReference type="Proteomes" id="UP001501237">
    <property type="component" value="Unassembled WGS sequence"/>
</dbReference>
<feature type="transmembrane region" description="Helical" evidence="8">
    <location>
        <begin position="149"/>
        <end position="182"/>
    </location>
</feature>
<evidence type="ECO:0000256" key="7">
    <source>
        <dbReference type="ARBA" id="ARBA00023136"/>
    </source>
</evidence>
<dbReference type="RefSeq" id="WP_344838316.1">
    <property type="nucleotide sequence ID" value="NZ_BAAAUV010000036.1"/>
</dbReference>
<feature type="transmembrane region" description="Helical" evidence="8">
    <location>
        <begin position="310"/>
        <end position="331"/>
    </location>
</feature>
<evidence type="ECO:0000313" key="10">
    <source>
        <dbReference type="EMBL" id="GAA3238799.1"/>
    </source>
</evidence>
<dbReference type="PANTHER" id="PTHR33908:SF3">
    <property type="entry name" value="UNDECAPRENYL PHOSPHATE-ALPHA-4-AMINO-4-DEOXY-L-ARABINOSE ARABINOSYL TRANSFERASE"/>
    <property type="match status" value="1"/>
</dbReference>
<evidence type="ECO:0000259" key="9">
    <source>
        <dbReference type="Pfam" id="PF13231"/>
    </source>
</evidence>